<keyword evidence="10" id="KW-0732">Signal</keyword>
<evidence type="ECO:0000259" key="11">
    <source>
        <dbReference type="Pfam" id="PF00593"/>
    </source>
</evidence>
<evidence type="ECO:0000256" key="4">
    <source>
        <dbReference type="ARBA" id="ARBA00022692"/>
    </source>
</evidence>
<dbReference type="PANTHER" id="PTHR40980">
    <property type="entry name" value="PLUG DOMAIN-CONTAINING PROTEIN"/>
    <property type="match status" value="1"/>
</dbReference>
<comment type="similarity">
    <text evidence="8 9">Belongs to the TonB-dependent receptor family.</text>
</comment>
<keyword evidence="2 8" id="KW-0813">Transport</keyword>
<dbReference type="Pfam" id="PF00593">
    <property type="entry name" value="TonB_dep_Rec_b-barrel"/>
    <property type="match status" value="1"/>
</dbReference>
<dbReference type="Gene3D" id="2.40.170.20">
    <property type="entry name" value="TonB-dependent receptor, beta-barrel domain"/>
    <property type="match status" value="1"/>
</dbReference>
<keyword evidence="13" id="KW-0675">Receptor</keyword>
<evidence type="ECO:0000256" key="3">
    <source>
        <dbReference type="ARBA" id="ARBA00022452"/>
    </source>
</evidence>
<evidence type="ECO:0000313" key="14">
    <source>
        <dbReference type="Proteomes" id="UP001248581"/>
    </source>
</evidence>
<dbReference type="Pfam" id="PF07715">
    <property type="entry name" value="Plug"/>
    <property type="match status" value="1"/>
</dbReference>
<keyword evidence="7 8" id="KW-0998">Cell outer membrane</keyword>
<dbReference type="InterPro" id="IPR036942">
    <property type="entry name" value="Beta-barrel_TonB_sf"/>
</dbReference>
<keyword evidence="6 8" id="KW-0472">Membrane</keyword>
<dbReference type="EMBL" id="CP134146">
    <property type="protein sequence ID" value="WNC68479.1"/>
    <property type="molecule type" value="Genomic_DNA"/>
</dbReference>
<keyword evidence="5 9" id="KW-0798">TonB box</keyword>
<dbReference type="Proteomes" id="UP001248581">
    <property type="component" value="Chromosome"/>
</dbReference>
<dbReference type="InterPro" id="IPR012910">
    <property type="entry name" value="Plug_dom"/>
</dbReference>
<keyword evidence="3 8" id="KW-1134">Transmembrane beta strand</keyword>
<evidence type="ECO:0000256" key="7">
    <source>
        <dbReference type="ARBA" id="ARBA00023237"/>
    </source>
</evidence>
<evidence type="ECO:0000313" key="13">
    <source>
        <dbReference type="EMBL" id="WNC68479.1"/>
    </source>
</evidence>
<name>A0ABY9TL31_9GAMM</name>
<dbReference type="SUPFAM" id="SSF56935">
    <property type="entry name" value="Porins"/>
    <property type="match status" value="1"/>
</dbReference>
<organism evidence="13 14">
    <name type="scientific">Thalassotalea nanhaiensis</name>
    <dbReference type="NCBI Taxonomy" id="3065648"/>
    <lineage>
        <taxon>Bacteria</taxon>
        <taxon>Pseudomonadati</taxon>
        <taxon>Pseudomonadota</taxon>
        <taxon>Gammaproteobacteria</taxon>
        <taxon>Alteromonadales</taxon>
        <taxon>Colwelliaceae</taxon>
        <taxon>Thalassotalea</taxon>
    </lineage>
</organism>
<sequence length="990" mass="110510">MKQFYRNKLNLACINAIAVLTLTAPSVLAAEETNEASTDEVEVIQITGLRGSLSEAVNRKRFSEVVSDTIVAEDIGKMPDRNIAEALQRITGVGIARDNGEGTSVTIRGIADNLNLTLINGQTVASAGEGRGIDFSSMPSSMISAIEVYKSPMAKHMEGSIGGTINILTARPLDVGEAKGTAFVEAVYNENNEETSPAFTFSYMTPLSDTFGIAAAVSHEQIDTRTDSMSNWSWEESEQGFYPTRWGVSAQGRERERSSVLVNLQWQPADNIDSYLDVTYSKVEDDFLTHSFTSWIPYGYGAIDADSVVTDPSTNTMTEFAVDNLYISPVDENIGADIDTLTVQLGAEIELEKWTLSFAAGYSKAETEQLTQQLYNFDHWWLNGDQHDALFKLGSDRQYSYLPWGTEYYDAAKTDNHAGETYEQDGLVDFNLNRLNQGPIMRLPVENTDEDTSFKVDAEYDLDSSELFSSVEVGARWNKRTKETLSASQHLGPWEIAFEDYNGGWSLWGAEPLFHDANAERFDPKNFMGGNANSGVPTGWNSIHSFDTAITSYTAHMNKLFGFTDDGSTPYFTDFDSVFETMGMTPDRRGSADNEEETMAVYLQANIDMLDGDLTGNVGVRYVQTDLTSKALTGGYYEATHGMELEQISLEHDYDNVLPSLNLSYKLNSEMVLRFAAAKVMARPNFNQAKAGASTTTDGWYDIDGINDPDWTVADEDSFVGGNVKLDPYEANQFDLSYEYYFSETGMFSAGVYYKDIETFIFNFVELGKVQVEGYETEIGTREPFYTEEDFLAGEVALPSPQEFPLFFESVSMPINGEGGKISGLELGFLTNFDFIKGFENFGIQANYTYADSEADYFKESFGDESVDLPYQYQSEDTYNIMGFYEDDNLMVRVAYNWRSESLENPINNLDGMAIWRDDYGQLDASFSYKFTENFELIGSVSNVLEESTEFFSAARTDGNLIKGDDVPTDRNYNQTYNGRTLRLGVRAVF</sequence>
<comment type="subcellular location">
    <subcellularLocation>
        <location evidence="1 8">Cell outer membrane</location>
        <topology evidence="1 8">Multi-pass membrane protein</topology>
    </subcellularLocation>
</comment>
<dbReference type="InterPro" id="IPR010104">
    <property type="entry name" value="TonB_rcpt_bac"/>
</dbReference>
<dbReference type="Gene3D" id="2.170.130.10">
    <property type="entry name" value="TonB-dependent receptor, plug domain"/>
    <property type="match status" value="1"/>
</dbReference>
<evidence type="ECO:0000256" key="2">
    <source>
        <dbReference type="ARBA" id="ARBA00022448"/>
    </source>
</evidence>
<evidence type="ECO:0000256" key="1">
    <source>
        <dbReference type="ARBA" id="ARBA00004571"/>
    </source>
</evidence>
<proteinExistence type="inferred from homology"/>
<dbReference type="PROSITE" id="PS52016">
    <property type="entry name" value="TONB_DEPENDENT_REC_3"/>
    <property type="match status" value="1"/>
</dbReference>
<evidence type="ECO:0000256" key="9">
    <source>
        <dbReference type="RuleBase" id="RU003357"/>
    </source>
</evidence>
<evidence type="ECO:0000256" key="8">
    <source>
        <dbReference type="PROSITE-ProRule" id="PRU01360"/>
    </source>
</evidence>
<feature type="chain" id="PRO_5046290617" evidence="10">
    <location>
        <begin position="30"/>
        <end position="990"/>
    </location>
</feature>
<protein>
    <submittedName>
        <fullName evidence="13">TonB-dependent receptor</fullName>
    </submittedName>
</protein>
<dbReference type="InterPro" id="IPR039426">
    <property type="entry name" value="TonB-dep_rcpt-like"/>
</dbReference>
<evidence type="ECO:0000259" key="12">
    <source>
        <dbReference type="Pfam" id="PF07715"/>
    </source>
</evidence>
<gene>
    <name evidence="13" type="ORF">RI845_18430</name>
</gene>
<feature type="domain" description="TonB-dependent receptor plug" evidence="12">
    <location>
        <begin position="67"/>
        <end position="164"/>
    </location>
</feature>
<reference evidence="14" key="1">
    <citation type="submission" date="2023-09" db="EMBL/GenBank/DDBJ databases">
        <authorList>
            <person name="Li S."/>
            <person name="Li X."/>
            <person name="Zhang C."/>
            <person name="Zhao Z."/>
        </authorList>
    </citation>
    <scope>NUCLEOTIDE SEQUENCE [LARGE SCALE GENOMIC DNA]</scope>
    <source>
        <strain evidence="14">SQ345</strain>
    </source>
</reference>
<accession>A0ABY9TL31</accession>
<dbReference type="RefSeq" id="WP_348387635.1">
    <property type="nucleotide sequence ID" value="NZ_CP134146.1"/>
</dbReference>
<dbReference type="InterPro" id="IPR000531">
    <property type="entry name" value="Beta-barrel_TonB"/>
</dbReference>
<dbReference type="InterPro" id="IPR037066">
    <property type="entry name" value="Plug_dom_sf"/>
</dbReference>
<dbReference type="PANTHER" id="PTHR40980:SF3">
    <property type="entry name" value="TONB-DEPENDENT RECEPTOR-LIKE BETA-BARREL DOMAIN-CONTAINING PROTEIN"/>
    <property type="match status" value="1"/>
</dbReference>
<evidence type="ECO:0000256" key="6">
    <source>
        <dbReference type="ARBA" id="ARBA00023136"/>
    </source>
</evidence>
<evidence type="ECO:0000256" key="5">
    <source>
        <dbReference type="ARBA" id="ARBA00023077"/>
    </source>
</evidence>
<keyword evidence="14" id="KW-1185">Reference proteome</keyword>
<evidence type="ECO:0000256" key="10">
    <source>
        <dbReference type="SAM" id="SignalP"/>
    </source>
</evidence>
<keyword evidence="4 8" id="KW-0812">Transmembrane</keyword>
<feature type="domain" description="TonB-dependent receptor-like beta-barrel" evidence="11">
    <location>
        <begin position="396"/>
        <end position="944"/>
    </location>
</feature>
<dbReference type="NCBIfam" id="TIGR01782">
    <property type="entry name" value="TonB-Xanth-Caul"/>
    <property type="match status" value="1"/>
</dbReference>
<feature type="signal peptide" evidence="10">
    <location>
        <begin position="1"/>
        <end position="29"/>
    </location>
</feature>
<dbReference type="CDD" id="cd01347">
    <property type="entry name" value="ligand_gated_channel"/>
    <property type="match status" value="1"/>
</dbReference>